<protein>
    <submittedName>
        <fullName evidence="2">Translation initiation factor 2B subunit, eIF-2B alpha/beta/delta family</fullName>
    </submittedName>
</protein>
<dbReference type="RefSeq" id="WP_091850247.1">
    <property type="nucleotide sequence ID" value="NZ_FOHZ01000006.1"/>
</dbReference>
<organism evidence="2 3">
    <name type="scientific">Marinobacter segnicrescens</name>
    <dbReference type="NCBI Taxonomy" id="430453"/>
    <lineage>
        <taxon>Bacteria</taxon>
        <taxon>Pseudomonadati</taxon>
        <taxon>Pseudomonadota</taxon>
        <taxon>Gammaproteobacteria</taxon>
        <taxon>Pseudomonadales</taxon>
        <taxon>Marinobacteraceae</taxon>
        <taxon>Marinobacter</taxon>
    </lineage>
</organism>
<dbReference type="InterPro" id="IPR037171">
    <property type="entry name" value="NagB/RpiA_transferase-like"/>
</dbReference>
<gene>
    <name evidence="2" type="ORF">SAMN04487962_10622</name>
</gene>
<keyword evidence="2" id="KW-0648">Protein biosynthesis</keyword>
<dbReference type="InterPro" id="IPR042529">
    <property type="entry name" value="IF_2B-like_C"/>
</dbReference>
<dbReference type="InterPro" id="IPR000649">
    <property type="entry name" value="IF-2B-related"/>
</dbReference>
<dbReference type="OrthoDB" id="6368363at2"/>
<reference evidence="3" key="1">
    <citation type="submission" date="2016-10" db="EMBL/GenBank/DDBJ databases">
        <authorList>
            <person name="Varghese N."/>
            <person name="Submissions S."/>
        </authorList>
    </citation>
    <scope>NUCLEOTIDE SEQUENCE [LARGE SCALE GENOMIC DNA]</scope>
    <source>
        <strain evidence="3">CGMCC 1.6489</strain>
    </source>
</reference>
<dbReference type="PANTHER" id="PTHR43475:SF1">
    <property type="entry name" value="METHYLTHIORIBOSE-1-PHOSPHATE ISOMERASE"/>
    <property type="match status" value="1"/>
</dbReference>
<dbReference type="GO" id="GO:0046523">
    <property type="term" value="F:S-methyl-5-thioribose-1-phosphate isomerase activity"/>
    <property type="evidence" value="ECO:0007669"/>
    <property type="project" value="TreeGrafter"/>
</dbReference>
<proteinExistence type="inferred from homology"/>
<sequence>MTTFEKRIQEIINDQAHGSSTLASKIVQALSGYGGEQPDRQQLKWALKSLRQVDKSMVVVHHLLDELEARGYKAVPETLEHYDQQWRDIDQKLASHLLRQRNWDSSRILTHSHSGVLLSVICRLHEFSPSIEVWQTISAPGGEGRLQYQALQREGIQSHLVTDEQALARAPDMDAALFGVDQYNDQALVNKSGTGVLADAMLTAGKPVFVLGDSRKRVDRLSWTSDLFESVPFREGIYLVTETGLLPAFITSS</sequence>
<dbReference type="Pfam" id="PF01008">
    <property type="entry name" value="IF-2B"/>
    <property type="match status" value="1"/>
</dbReference>
<evidence type="ECO:0000256" key="1">
    <source>
        <dbReference type="RuleBase" id="RU003814"/>
    </source>
</evidence>
<keyword evidence="3" id="KW-1185">Reference proteome</keyword>
<keyword evidence="2" id="KW-0396">Initiation factor</keyword>
<dbReference type="SUPFAM" id="SSF100950">
    <property type="entry name" value="NagB/RpiA/CoA transferase-like"/>
    <property type="match status" value="1"/>
</dbReference>
<dbReference type="PANTHER" id="PTHR43475">
    <property type="entry name" value="METHYLTHIORIBOSE-1-PHOSPHATE ISOMERASE"/>
    <property type="match status" value="1"/>
</dbReference>
<evidence type="ECO:0000313" key="3">
    <source>
        <dbReference type="Proteomes" id="UP000198762"/>
    </source>
</evidence>
<name>A0A1I0CXI1_9GAMM</name>
<dbReference type="AlphaFoldDB" id="A0A1I0CXI1"/>
<dbReference type="EMBL" id="FOHZ01000006">
    <property type="protein sequence ID" value="SET24025.1"/>
    <property type="molecule type" value="Genomic_DNA"/>
</dbReference>
<dbReference type="Gene3D" id="3.40.50.10470">
    <property type="entry name" value="Translation initiation factor eif-2b, domain 2"/>
    <property type="match status" value="1"/>
</dbReference>
<dbReference type="Proteomes" id="UP000198762">
    <property type="component" value="Unassembled WGS sequence"/>
</dbReference>
<dbReference type="GO" id="GO:0019509">
    <property type="term" value="P:L-methionine salvage from methylthioadenosine"/>
    <property type="evidence" value="ECO:0007669"/>
    <property type="project" value="TreeGrafter"/>
</dbReference>
<accession>A0A1I0CXI1</accession>
<dbReference type="STRING" id="430453.SAMN04487962_10622"/>
<dbReference type="GO" id="GO:0003743">
    <property type="term" value="F:translation initiation factor activity"/>
    <property type="evidence" value="ECO:0007669"/>
    <property type="project" value="UniProtKB-KW"/>
</dbReference>
<comment type="similarity">
    <text evidence="1">Belongs to the eIF-2B alpha/beta/delta subunits family.</text>
</comment>
<evidence type="ECO:0000313" key="2">
    <source>
        <dbReference type="EMBL" id="SET24025.1"/>
    </source>
</evidence>